<dbReference type="SUPFAM" id="SSF53955">
    <property type="entry name" value="Lysozyme-like"/>
    <property type="match status" value="1"/>
</dbReference>
<organism evidence="3 4">
    <name type="scientific">Catenuloplanes niger</name>
    <dbReference type="NCBI Taxonomy" id="587534"/>
    <lineage>
        <taxon>Bacteria</taxon>
        <taxon>Bacillati</taxon>
        <taxon>Actinomycetota</taxon>
        <taxon>Actinomycetes</taxon>
        <taxon>Micromonosporales</taxon>
        <taxon>Micromonosporaceae</taxon>
        <taxon>Catenuloplanes</taxon>
    </lineage>
</organism>
<evidence type="ECO:0000259" key="2">
    <source>
        <dbReference type="SMART" id="SM00458"/>
    </source>
</evidence>
<protein>
    <recommendedName>
        <fullName evidence="2">Ricin B lectin domain-containing protein</fullName>
    </recommendedName>
</protein>
<dbReference type="AlphaFoldDB" id="A0AAE3ZY50"/>
<comment type="caution">
    <text evidence="3">The sequence shown here is derived from an EMBL/GenBank/DDBJ whole genome shotgun (WGS) entry which is preliminary data.</text>
</comment>
<gene>
    <name evidence="3" type="ORF">J2S44_006200</name>
</gene>
<dbReference type="RefSeq" id="WP_310421080.1">
    <property type="nucleotide sequence ID" value="NZ_JAVDYC010000001.1"/>
</dbReference>
<dbReference type="SUPFAM" id="SSF50370">
    <property type="entry name" value="Ricin B-like lectins"/>
    <property type="match status" value="1"/>
</dbReference>
<dbReference type="InterPro" id="IPR035992">
    <property type="entry name" value="Ricin_B-like_lectins"/>
</dbReference>
<feature type="region of interest" description="Disordered" evidence="1">
    <location>
        <begin position="365"/>
        <end position="419"/>
    </location>
</feature>
<dbReference type="Gene3D" id="2.80.10.50">
    <property type="match status" value="1"/>
</dbReference>
<feature type="domain" description="Ricin B lectin" evidence="2">
    <location>
        <begin position="421"/>
        <end position="567"/>
    </location>
</feature>
<feature type="compositionally biased region" description="Low complexity" evidence="1">
    <location>
        <begin position="367"/>
        <end position="394"/>
    </location>
</feature>
<feature type="compositionally biased region" description="Pro residues" evidence="1">
    <location>
        <begin position="395"/>
        <end position="407"/>
    </location>
</feature>
<keyword evidence="4" id="KW-1185">Reference proteome</keyword>
<evidence type="ECO:0000256" key="1">
    <source>
        <dbReference type="SAM" id="MobiDB-lite"/>
    </source>
</evidence>
<dbReference type="Gene3D" id="1.10.530.10">
    <property type="match status" value="1"/>
</dbReference>
<dbReference type="EMBL" id="JAVDYC010000001">
    <property type="protein sequence ID" value="MDR7325950.1"/>
    <property type="molecule type" value="Genomic_DNA"/>
</dbReference>
<reference evidence="3 4" key="1">
    <citation type="submission" date="2023-07" db="EMBL/GenBank/DDBJ databases">
        <title>Sequencing the genomes of 1000 actinobacteria strains.</title>
        <authorList>
            <person name="Klenk H.-P."/>
        </authorList>
    </citation>
    <scope>NUCLEOTIDE SEQUENCE [LARGE SCALE GENOMIC DNA]</scope>
    <source>
        <strain evidence="3 4">DSM 44711</strain>
    </source>
</reference>
<sequence length="568" mass="59267">MTGRVAALPSIGVRAWRSLRTTRQRVEAGVAFTAAVACVVAAGLQVGPALAEPKIEGRPVPAEVLPAIVVGATSCPDLTGPRLAAQLMAASEFQPAARSATGQGLAGLDDQEWKKWAPWSNAQRADILANVLALAHRTCESVGQARTAGVSGDLWEAAVAAEQSGLATVVGEKGVPDAAREHVDTVVGYANWYADQPQFTGENAEPEASGAPAVTGATVPDEYVDLVVEAGRICPAATAPRIAAQLMALSGFDPNRRGHNGGLGIAQFTEQMWRLYRPSPNASVWDPKAAIPAMGSAVCGLRNQLSGLQLKNDGQVTDPGVLALAAYQWGMTAVRAEGGVPRNAHVAQLPDMVDSLAPVYEKDNRLAGASPSPSPSVAPTSASPSPSPSASAPASPSPSGPPSPAPSAPASSPAAPAWDPNASWAIRNVFSGRLIDVPGHQETTTGGTTMHLWDLSANGDGDQFWRVVAAPEPGWYFIKNAWNNKVLGIRDGSTENGAELVQQDEAATDPTQHWKLAALGDGRYHIINRKSGKALDLSGDDCCGGNGTPIQQWDLQDYAVDQRWTLSK</sequence>
<dbReference type="SMART" id="SM00458">
    <property type="entry name" value="RICIN"/>
    <property type="match status" value="1"/>
</dbReference>
<dbReference type="CDD" id="cd00161">
    <property type="entry name" value="beta-trefoil_Ricin-like"/>
    <property type="match status" value="1"/>
</dbReference>
<name>A0AAE3ZY50_9ACTN</name>
<dbReference type="InterPro" id="IPR000772">
    <property type="entry name" value="Ricin_B_lectin"/>
</dbReference>
<dbReference type="InterPro" id="IPR023346">
    <property type="entry name" value="Lysozyme-like_dom_sf"/>
</dbReference>
<feature type="compositionally biased region" description="Low complexity" evidence="1">
    <location>
        <begin position="408"/>
        <end position="417"/>
    </location>
</feature>
<dbReference type="Proteomes" id="UP001183629">
    <property type="component" value="Unassembled WGS sequence"/>
</dbReference>
<evidence type="ECO:0000313" key="4">
    <source>
        <dbReference type="Proteomes" id="UP001183629"/>
    </source>
</evidence>
<proteinExistence type="predicted"/>
<dbReference type="PROSITE" id="PS50231">
    <property type="entry name" value="RICIN_B_LECTIN"/>
    <property type="match status" value="1"/>
</dbReference>
<dbReference type="Pfam" id="PF14200">
    <property type="entry name" value="RicinB_lectin_2"/>
    <property type="match status" value="1"/>
</dbReference>
<accession>A0AAE3ZY50</accession>
<evidence type="ECO:0000313" key="3">
    <source>
        <dbReference type="EMBL" id="MDR7325950.1"/>
    </source>
</evidence>